<evidence type="ECO:0000256" key="7">
    <source>
        <dbReference type="ARBA" id="ARBA00023288"/>
    </source>
</evidence>
<proteinExistence type="inferred from homology"/>
<feature type="region of interest" description="Disordered" evidence="10">
    <location>
        <begin position="9"/>
        <end position="30"/>
    </location>
</feature>
<keyword evidence="6 9" id="KW-0807">Transducer</keyword>
<dbReference type="FunFam" id="4.10.260.10:FF:000001">
    <property type="entry name" value="Guanine nucleotide-binding protein subunit gamma"/>
    <property type="match status" value="1"/>
</dbReference>
<feature type="domain" description="G protein gamma" evidence="11">
    <location>
        <begin position="111"/>
        <end position="176"/>
    </location>
</feature>
<dbReference type="SMART" id="SM01224">
    <property type="entry name" value="G_gamma"/>
    <property type="match status" value="1"/>
</dbReference>
<dbReference type="CDD" id="cd00068">
    <property type="entry name" value="GGL"/>
    <property type="match status" value="1"/>
</dbReference>
<reference evidence="12" key="2">
    <citation type="submission" date="2025-08" db="UniProtKB">
        <authorList>
            <consortium name="Ensembl"/>
        </authorList>
    </citation>
    <scope>IDENTIFICATION</scope>
</reference>
<evidence type="ECO:0000256" key="8">
    <source>
        <dbReference type="ARBA" id="ARBA00023289"/>
    </source>
</evidence>
<dbReference type="GO" id="GO:0007186">
    <property type="term" value="P:G protein-coupled receptor signaling pathway"/>
    <property type="evidence" value="ECO:0007669"/>
    <property type="project" value="InterPro"/>
</dbReference>
<feature type="region of interest" description="Disordered" evidence="10">
    <location>
        <begin position="66"/>
        <end position="86"/>
    </location>
</feature>
<dbReference type="SMART" id="SM00224">
    <property type="entry name" value="GGL"/>
    <property type="match status" value="1"/>
</dbReference>
<evidence type="ECO:0000256" key="9">
    <source>
        <dbReference type="RuleBase" id="RU004973"/>
    </source>
</evidence>
<keyword evidence="3 9" id="KW-1003">Cell membrane</keyword>
<reference evidence="12 13" key="1">
    <citation type="submission" date="2017-10" db="EMBL/GenBank/DDBJ databases">
        <title>A new Pekin duck reference genome.</title>
        <authorList>
            <person name="Hou Z.-C."/>
            <person name="Zhou Z.-K."/>
            <person name="Zhu F."/>
            <person name="Hou S.-S."/>
        </authorList>
    </citation>
    <scope>NUCLEOTIDE SEQUENCE [LARGE SCALE GENOMIC DNA]</scope>
</reference>
<feature type="compositionally biased region" description="Low complexity" evidence="10">
    <location>
        <begin position="66"/>
        <end position="79"/>
    </location>
</feature>
<keyword evidence="5 9" id="KW-0472">Membrane</keyword>
<evidence type="ECO:0000313" key="13">
    <source>
        <dbReference type="Proteomes" id="UP000016666"/>
    </source>
</evidence>
<dbReference type="GeneTree" id="ENSGT01100000263525"/>
<evidence type="ECO:0000256" key="10">
    <source>
        <dbReference type="SAM" id="MobiDB-lite"/>
    </source>
</evidence>
<organism evidence="12 13">
    <name type="scientific">Anas platyrhynchos platyrhynchos</name>
    <name type="common">Northern mallard</name>
    <dbReference type="NCBI Taxonomy" id="8840"/>
    <lineage>
        <taxon>Eukaryota</taxon>
        <taxon>Metazoa</taxon>
        <taxon>Chordata</taxon>
        <taxon>Craniata</taxon>
        <taxon>Vertebrata</taxon>
        <taxon>Euteleostomi</taxon>
        <taxon>Archelosauria</taxon>
        <taxon>Archosauria</taxon>
        <taxon>Dinosauria</taxon>
        <taxon>Saurischia</taxon>
        <taxon>Theropoda</taxon>
        <taxon>Coelurosauria</taxon>
        <taxon>Aves</taxon>
        <taxon>Neognathae</taxon>
        <taxon>Galloanserae</taxon>
        <taxon>Anseriformes</taxon>
        <taxon>Anatidae</taxon>
        <taxon>Anatinae</taxon>
        <taxon>Anas</taxon>
    </lineage>
</organism>
<dbReference type="AlphaFoldDB" id="U3HYG4"/>
<evidence type="ECO:0000259" key="11">
    <source>
        <dbReference type="PROSITE" id="PS50058"/>
    </source>
</evidence>
<evidence type="ECO:0000256" key="5">
    <source>
        <dbReference type="ARBA" id="ARBA00023136"/>
    </source>
</evidence>
<keyword evidence="4" id="KW-0488">Methylation</keyword>
<dbReference type="Gene3D" id="4.10.260.10">
    <property type="entry name" value="Transducin (heterotrimeric G protein), gamma chain"/>
    <property type="match status" value="1"/>
</dbReference>
<comment type="subcellular location">
    <subcellularLocation>
        <location evidence="1 9">Cell membrane</location>
        <topology evidence="1 9">Lipid-anchor</topology>
        <orientation evidence="1 9">Cytoplasmic side</orientation>
    </subcellularLocation>
</comment>
<keyword evidence="13" id="KW-1185">Reference proteome</keyword>
<evidence type="ECO:0000313" key="12">
    <source>
        <dbReference type="Ensembl" id="ENSAPLP00000000034.2"/>
    </source>
</evidence>
<reference evidence="12" key="3">
    <citation type="submission" date="2025-09" db="UniProtKB">
        <authorList>
            <consortium name="Ensembl"/>
        </authorList>
    </citation>
    <scope>IDENTIFICATION</scope>
</reference>
<comment type="similarity">
    <text evidence="2 9">Belongs to the G protein gamma family.</text>
</comment>
<sequence length="176" mass="18171">MYILFASRTAGSLRRHPDTPPTPPQPHRPDWRWSPKGCGCHPAPLRAPSRPPAPCELPPLLLAPRPAAAGGPAAPPAAAGGPGCAGAAGQEFGTRRKVGAGCAAAAATMSGSSNVAAMKKVVQQLRLEASVTRVKVSQAAADLKQFCLQNAQHDPLLTGVSSSTNPFRPQKVCSFL</sequence>
<dbReference type="STRING" id="8840.ENSAPLP00000000034"/>
<keyword evidence="8" id="KW-0636">Prenylation</keyword>
<dbReference type="OMA" id="GCHPAPL"/>
<evidence type="ECO:0000256" key="6">
    <source>
        <dbReference type="ARBA" id="ARBA00023224"/>
    </source>
</evidence>
<dbReference type="Pfam" id="PF00631">
    <property type="entry name" value="G-gamma"/>
    <property type="match status" value="1"/>
</dbReference>
<dbReference type="SUPFAM" id="SSF48670">
    <property type="entry name" value="Transducin (heterotrimeric G protein), gamma chain"/>
    <property type="match status" value="1"/>
</dbReference>
<evidence type="ECO:0000256" key="2">
    <source>
        <dbReference type="ARBA" id="ARBA00007431"/>
    </source>
</evidence>
<evidence type="ECO:0000256" key="3">
    <source>
        <dbReference type="ARBA" id="ARBA00022475"/>
    </source>
</evidence>
<name>U3HYG4_ANAPP</name>
<comment type="function">
    <text evidence="9">Guanine nucleotide-binding proteins (G proteins) are involved as a modulator or transducer in various transmembrane signaling systems. The beta and gamma chains are required for the GTPase activity, for replacement of GDP by GTP, and for G protein-effector interaction.</text>
</comment>
<evidence type="ECO:0000256" key="4">
    <source>
        <dbReference type="ARBA" id="ARBA00022481"/>
    </source>
</evidence>
<dbReference type="Proteomes" id="UP000016666">
    <property type="component" value="Chromosome 8"/>
</dbReference>
<dbReference type="PROSITE" id="PS50058">
    <property type="entry name" value="G_PROTEIN_GAMMA"/>
    <property type="match status" value="1"/>
</dbReference>
<dbReference type="Ensembl" id="ENSAPLT00000000602.2">
    <property type="protein sequence ID" value="ENSAPLP00000000034.2"/>
    <property type="gene ID" value="ENSAPLG00000000630.2"/>
</dbReference>
<keyword evidence="7 9" id="KW-0449">Lipoprotein</keyword>
<dbReference type="InterPro" id="IPR001770">
    <property type="entry name" value="G-protein_gamma"/>
</dbReference>
<dbReference type="GO" id="GO:0031681">
    <property type="term" value="F:G-protein beta-subunit binding"/>
    <property type="evidence" value="ECO:0007669"/>
    <property type="project" value="InterPro"/>
</dbReference>
<dbReference type="InterPro" id="IPR036284">
    <property type="entry name" value="GGL_sf"/>
</dbReference>
<dbReference type="PANTHER" id="PTHR13809">
    <property type="entry name" value="GUANINE NUCLEOTIDE-BINDING PROTEIN GAMMA SUBUNIT"/>
    <property type="match status" value="1"/>
</dbReference>
<comment type="subunit">
    <text evidence="9">G proteins are composed of 3 units; alpha, beta and gamma.</text>
</comment>
<protein>
    <recommendedName>
        <fullName evidence="9">Guanine nucleotide-binding protein subunit gamma</fullName>
    </recommendedName>
</protein>
<dbReference type="PRINTS" id="PR00321">
    <property type="entry name" value="GPROTEING"/>
</dbReference>
<dbReference type="InterPro" id="IPR015898">
    <property type="entry name" value="G-protein_gamma-like_dom"/>
</dbReference>
<accession>U3HYG4</accession>
<dbReference type="GO" id="GO:0005834">
    <property type="term" value="C:heterotrimeric G-protein complex"/>
    <property type="evidence" value="ECO:0007669"/>
    <property type="project" value="InterPro"/>
</dbReference>
<evidence type="ECO:0000256" key="1">
    <source>
        <dbReference type="ARBA" id="ARBA00004342"/>
    </source>
</evidence>